<gene>
    <name evidence="4" type="ORF">AERYTH_14825</name>
</gene>
<dbReference type="STRING" id="2041.AERYTH_14825"/>
<evidence type="ECO:0000313" key="5">
    <source>
        <dbReference type="Proteomes" id="UP000067689"/>
    </source>
</evidence>
<dbReference type="PANTHER" id="PTHR10434:SF55">
    <property type="entry name" value="POSSIBLE ACYLTRANSFERASE"/>
    <property type="match status" value="1"/>
</dbReference>
<dbReference type="KEGG" id="aer:AERYTH_14825"/>
<dbReference type="GO" id="GO:0006654">
    <property type="term" value="P:phosphatidic acid biosynthetic process"/>
    <property type="evidence" value="ECO:0007669"/>
    <property type="project" value="TreeGrafter"/>
</dbReference>
<dbReference type="SUPFAM" id="SSF69593">
    <property type="entry name" value="Glycerol-3-phosphate (1)-acyltransferase"/>
    <property type="match status" value="1"/>
</dbReference>
<dbReference type="PANTHER" id="PTHR10434">
    <property type="entry name" value="1-ACYL-SN-GLYCEROL-3-PHOSPHATE ACYLTRANSFERASE"/>
    <property type="match status" value="1"/>
</dbReference>
<dbReference type="GO" id="GO:0005886">
    <property type="term" value="C:plasma membrane"/>
    <property type="evidence" value="ECO:0007669"/>
    <property type="project" value="TreeGrafter"/>
</dbReference>
<protein>
    <submittedName>
        <fullName evidence="4">Glycerol acyltransferase</fullName>
    </submittedName>
</protein>
<proteinExistence type="predicted"/>
<dbReference type="RefSeq" id="WP_236749756.1">
    <property type="nucleotide sequence ID" value="NZ_CP011502.1"/>
</dbReference>
<dbReference type="SMART" id="SM00563">
    <property type="entry name" value="PlsC"/>
    <property type="match status" value="1"/>
</dbReference>
<dbReference type="GO" id="GO:0003841">
    <property type="term" value="F:1-acylglycerol-3-phosphate O-acyltransferase activity"/>
    <property type="evidence" value="ECO:0007669"/>
    <property type="project" value="TreeGrafter"/>
</dbReference>
<dbReference type="EMBL" id="CP011502">
    <property type="protein sequence ID" value="ALX05881.1"/>
    <property type="molecule type" value="Genomic_DNA"/>
</dbReference>
<evidence type="ECO:0000313" key="4">
    <source>
        <dbReference type="EMBL" id="ALX05881.1"/>
    </source>
</evidence>
<keyword evidence="5" id="KW-1185">Reference proteome</keyword>
<dbReference type="AlphaFoldDB" id="A0A0U4BDI2"/>
<evidence type="ECO:0000256" key="1">
    <source>
        <dbReference type="ARBA" id="ARBA00022679"/>
    </source>
</evidence>
<evidence type="ECO:0000256" key="2">
    <source>
        <dbReference type="ARBA" id="ARBA00023315"/>
    </source>
</evidence>
<organism evidence="4 5">
    <name type="scientific">Aeromicrobium erythreum</name>
    <dbReference type="NCBI Taxonomy" id="2041"/>
    <lineage>
        <taxon>Bacteria</taxon>
        <taxon>Bacillati</taxon>
        <taxon>Actinomycetota</taxon>
        <taxon>Actinomycetes</taxon>
        <taxon>Propionibacteriales</taxon>
        <taxon>Nocardioidaceae</taxon>
        <taxon>Aeromicrobium</taxon>
    </lineage>
</organism>
<keyword evidence="2 4" id="KW-0012">Acyltransferase</keyword>
<dbReference type="Proteomes" id="UP000067689">
    <property type="component" value="Chromosome"/>
</dbReference>
<sequence length="249" mass="27152">MNRAGALLLRAWGVRLRARGLEHLPRDGAAVLAANHTGYLDFVLLEWAARQRGRLVRFMSKASVFDAPVVGRLMRAMGHVRVERWTGASAYRHARRLVTSGEVVGVFPEATISRSFRVKRLKPGAAALALHATRTTGVVVPLVPCVVWGGHRLLTVDGRRTLRRGVAVDVVVGEPLLPREDESVAELTARLREALVRLLDDAVGHYPQQPRSDADRWWVHADRGGTAPDVATGAALDRAALQRAGAPSD</sequence>
<dbReference type="InterPro" id="IPR002123">
    <property type="entry name" value="Plipid/glycerol_acylTrfase"/>
</dbReference>
<feature type="domain" description="Phospholipid/glycerol acyltransferase" evidence="3">
    <location>
        <begin position="30"/>
        <end position="150"/>
    </location>
</feature>
<keyword evidence="1 4" id="KW-0808">Transferase</keyword>
<dbReference type="CDD" id="cd07989">
    <property type="entry name" value="LPLAT_AGPAT-like"/>
    <property type="match status" value="1"/>
</dbReference>
<name>A0A0U4BDI2_9ACTN</name>
<dbReference type="Pfam" id="PF01553">
    <property type="entry name" value="Acyltransferase"/>
    <property type="match status" value="1"/>
</dbReference>
<accession>A0A0U4BDI2</accession>
<evidence type="ECO:0000259" key="3">
    <source>
        <dbReference type="SMART" id="SM00563"/>
    </source>
</evidence>
<dbReference type="PATRIC" id="fig|2041.4.peg.3098"/>
<reference evidence="4 5" key="1">
    <citation type="journal article" date="1991" name="Int. J. Syst. Bacteriol.">
        <title>Description of the erythromycin-producing bacterium Arthrobacter sp. strain NRRL B-3381 as Aeromicrobium erythreum gen. nov., sp. nov.</title>
        <authorList>
            <person name="Miller E.S."/>
            <person name="Woese C.R."/>
            <person name="Brenner S."/>
        </authorList>
    </citation>
    <scope>NUCLEOTIDE SEQUENCE [LARGE SCALE GENOMIC DNA]</scope>
    <source>
        <strain evidence="4 5">AR18</strain>
    </source>
</reference>